<dbReference type="InterPro" id="IPR000719">
    <property type="entry name" value="Prot_kinase_dom"/>
</dbReference>
<feature type="domain" description="Protein kinase" evidence="5">
    <location>
        <begin position="27"/>
        <end position="318"/>
    </location>
</feature>
<dbReference type="Pfam" id="PF00069">
    <property type="entry name" value="Pkinase"/>
    <property type="match status" value="1"/>
</dbReference>
<evidence type="ECO:0000256" key="3">
    <source>
        <dbReference type="ARBA" id="ARBA00022777"/>
    </source>
</evidence>
<keyword evidence="1" id="KW-0808">Transferase</keyword>
<evidence type="ECO:0000313" key="6">
    <source>
        <dbReference type="EMBL" id="EQL03358.1"/>
    </source>
</evidence>
<evidence type="ECO:0000256" key="4">
    <source>
        <dbReference type="ARBA" id="ARBA00022840"/>
    </source>
</evidence>
<organism evidence="6 7">
    <name type="scientific">Ophiocordyceps sinensis (strain Co18 / CGMCC 3.14243)</name>
    <name type="common">Yarsagumba caterpillar fungus</name>
    <name type="synonym">Hirsutella sinensis</name>
    <dbReference type="NCBI Taxonomy" id="911162"/>
    <lineage>
        <taxon>Eukaryota</taxon>
        <taxon>Fungi</taxon>
        <taxon>Dikarya</taxon>
        <taxon>Ascomycota</taxon>
        <taxon>Pezizomycotina</taxon>
        <taxon>Sordariomycetes</taxon>
        <taxon>Hypocreomycetidae</taxon>
        <taxon>Hypocreales</taxon>
        <taxon>Ophiocordycipitaceae</taxon>
        <taxon>Ophiocordyceps</taxon>
    </lineage>
</organism>
<dbReference type="SUPFAM" id="SSF56112">
    <property type="entry name" value="Protein kinase-like (PK-like)"/>
    <property type="match status" value="1"/>
</dbReference>
<gene>
    <name evidence="6" type="ORF">OCS_00934</name>
</gene>
<name>T5ANE9_OPHSC</name>
<evidence type="ECO:0000259" key="5">
    <source>
        <dbReference type="PROSITE" id="PS50011"/>
    </source>
</evidence>
<dbReference type="Gene3D" id="1.10.510.10">
    <property type="entry name" value="Transferase(Phosphotransferase) domain 1"/>
    <property type="match status" value="1"/>
</dbReference>
<dbReference type="HOGENOM" id="CLU_874639_0_0_1"/>
<dbReference type="PANTHER" id="PTHR43289:SF6">
    <property type="entry name" value="SERINE_THREONINE-PROTEIN KINASE NEKL-3"/>
    <property type="match status" value="1"/>
</dbReference>
<reference evidence="6 7" key="1">
    <citation type="journal article" date="2013" name="Chin. Sci. Bull.">
        <title>Genome survey uncovers the secrets of sex and lifestyle in caterpillar fungus.</title>
        <authorList>
            <person name="Hu X."/>
            <person name="Zhang Y."/>
            <person name="Xiao G."/>
            <person name="Zheng P."/>
            <person name="Xia Y."/>
            <person name="Zhang X."/>
            <person name="St Leger R.J."/>
            <person name="Liu X."/>
            <person name="Wang C."/>
        </authorList>
    </citation>
    <scope>NUCLEOTIDE SEQUENCE [LARGE SCALE GENOMIC DNA]</scope>
    <source>
        <strain evidence="7">Co18 / CGMCC 3.14243</strain>
        <tissue evidence="6">Fruit-body</tissue>
    </source>
</reference>
<dbReference type="PROSITE" id="PS00108">
    <property type="entry name" value="PROTEIN_KINASE_ST"/>
    <property type="match status" value="1"/>
</dbReference>
<proteinExistence type="predicted"/>
<dbReference type="InterPro" id="IPR008271">
    <property type="entry name" value="Ser/Thr_kinase_AS"/>
</dbReference>
<dbReference type="PROSITE" id="PS50011">
    <property type="entry name" value="PROTEIN_KINASE_DOM"/>
    <property type="match status" value="1"/>
</dbReference>
<dbReference type="InterPro" id="IPR011009">
    <property type="entry name" value="Kinase-like_dom_sf"/>
</dbReference>
<dbReference type="OrthoDB" id="1668230at2759"/>
<keyword evidence="4" id="KW-0067">ATP-binding</keyword>
<evidence type="ECO:0000256" key="1">
    <source>
        <dbReference type="ARBA" id="ARBA00022679"/>
    </source>
</evidence>
<dbReference type="AlphaFoldDB" id="T5ANE9"/>
<keyword evidence="3 6" id="KW-0418">Kinase</keyword>
<dbReference type="GO" id="GO:0004674">
    <property type="term" value="F:protein serine/threonine kinase activity"/>
    <property type="evidence" value="ECO:0007669"/>
    <property type="project" value="TreeGrafter"/>
</dbReference>
<accession>T5ANE9</accession>
<dbReference type="SMART" id="SM00220">
    <property type="entry name" value="S_TKc"/>
    <property type="match status" value="1"/>
</dbReference>
<evidence type="ECO:0000313" key="7">
    <source>
        <dbReference type="Proteomes" id="UP000019374"/>
    </source>
</evidence>
<dbReference type="GO" id="GO:0005524">
    <property type="term" value="F:ATP binding"/>
    <property type="evidence" value="ECO:0007669"/>
    <property type="project" value="UniProtKB-KW"/>
</dbReference>
<sequence length="318" mass="35242">MTVITSGHPSADLKLGEALFIRSPVKNGSKAESGNGPFAHVEISTENYSLSHLRSIVVRKGSSSVFRANHSIFGNMAVKVLRNLKEPSALSVPKIARMWQQEEHLMRGLSHPCIIKFFGSDARLSTIYMEYLPYPDLSGWIKTTISHRYLFSGNMDDARHFLRDIASALVYLEEQQVLHNDLKPGNIIYDRERGGVLIDFGLACTPRDACNGGTPWYLPPEFIEDGKREFASDVFALGVTMLYLLQKTRLPDVTEPGWLIPHVFTDVTQDRKMRALARKGGQAGAEAGGYWHRAGRAGHAGGGAGAEDIRRGYWAALE</sequence>
<keyword evidence="2" id="KW-0547">Nucleotide-binding</keyword>
<dbReference type="eggNOG" id="KOG0583">
    <property type="taxonomic scope" value="Eukaryota"/>
</dbReference>
<dbReference type="EMBL" id="KE652216">
    <property type="protein sequence ID" value="EQL03358.1"/>
    <property type="molecule type" value="Genomic_DNA"/>
</dbReference>
<dbReference type="Proteomes" id="UP000019374">
    <property type="component" value="Unassembled WGS sequence"/>
</dbReference>
<evidence type="ECO:0000256" key="2">
    <source>
        <dbReference type="ARBA" id="ARBA00022741"/>
    </source>
</evidence>
<protein>
    <submittedName>
        <fullName evidence="6">Protein kinase-like domain protein</fullName>
    </submittedName>
</protein>
<dbReference type="PANTHER" id="PTHR43289">
    <property type="entry name" value="MITOGEN-ACTIVATED PROTEIN KINASE KINASE KINASE 20-RELATED"/>
    <property type="match status" value="1"/>
</dbReference>
<dbReference type="CDD" id="cd00180">
    <property type="entry name" value="PKc"/>
    <property type="match status" value="1"/>
</dbReference>